<name>A0AAX3ATM0_HALDO</name>
<dbReference type="RefSeq" id="WP_244707078.1">
    <property type="nucleotide sequence ID" value="NZ_CP095009.1"/>
</dbReference>
<dbReference type="EMBL" id="CP095009">
    <property type="protein sequence ID" value="UOO97443.1"/>
    <property type="molecule type" value="Genomic_DNA"/>
</dbReference>
<reference evidence="2" key="1">
    <citation type="submission" date="2022-04" db="EMBL/GenBank/DDBJ databases">
        <title>Sequencing and genomic assembly of Halococcus dombrowskii.</title>
        <authorList>
            <person name="Lim S.W."/>
            <person name="MacLea K.S."/>
        </authorList>
    </citation>
    <scope>NUCLEOTIDE SEQUENCE</scope>
    <source>
        <strain evidence="2">H4</strain>
        <plasmid evidence="2">unnamed4</plasmid>
    </source>
</reference>
<organism evidence="2 3">
    <name type="scientific">Halococcus dombrowskii</name>
    <dbReference type="NCBI Taxonomy" id="179637"/>
    <lineage>
        <taxon>Archaea</taxon>
        <taxon>Methanobacteriati</taxon>
        <taxon>Methanobacteriota</taxon>
        <taxon>Stenosarchaea group</taxon>
        <taxon>Halobacteria</taxon>
        <taxon>Halobacteriales</taxon>
        <taxon>Halococcaceae</taxon>
        <taxon>Halococcus</taxon>
    </lineage>
</organism>
<feature type="compositionally biased region" description="Basic and acidic residues" evidence="1">
    <location>
        <begin position="29"/>
        <end position="42"/>
    </location>
</feature>
<dbReference type="GeneID" id="71763862"/>
<dbReference type="SUPFAM" id="SSF109709">
    <property type="entry name" value="KorB DNA-binding domain-like"/>
    <property type="match status" value="1"/>
</dbReference>
<keyword evidence="2" id="KW-0614">Plasmid</keyword>
<feature type="region of interest" description="Disordered" evidence="1">
    <location>
        <begin position="29"/>
        <end position="49"/>
    </location>
</feature>
<dbReference type="KEGG" id="hdo:MUK72_18400"/>
<feature type="compositionally biased region" description="Acidic residues" evidence="1">
    <location>
        <begin position="186"/>
        <end position="195"/>
    </location>
</feature>
<dbReference type="Proteomes" id="UP000830542">
    <property type="component" value="Plasmid unnamed4"/>
</dbReference>
<evidence type="ECO:0000313" key="3">
    <source>
        <dbReference type="Proteomes" id="UP000830542"/>
    </source>
</evidence>
<geneLocation type="plasmid" evidence="2 3">
    <name>unnamed4</name>
</geneLocation>
<protein>
    <submittedName>
        <fullName evidence="2">Response regulator receiver protein</fullName>
    </submittedName>
</protein>
<gene>
    <name evidence="2" type="ORF">MUK72_18400</name>
</gene>
<feature type="region of interest" description="Disordered" evidence="1">
    <location>
        <begin position="183"/>
        <end position="216"/>
    </location>
</feature>
<evidence type="ECO:0000256" key="1">
    <source>
        <dbReference type="SAM" id="MobiDB-lite"/>
    </source>
</evidence>
<keyword evidence="3" id="KW-1185">Reference proteome</keyword>
<proteinExistence type="predicted"/>
<accession>A0AAX3ATM0</accession>
<dbReference type="AlphaFoldDB" id="A0AAX3ATM0"/>
<evidence type="ECO:0000313" key="2">
    <source>
        <dbReference type="EMBL" id="UOO97443.1"/>
    </source>
</evidence>
<sequence>MKTRRFMDGTNTDSKKVEQLTDIFHDITGKSSTTERQHEDRWASVSADSSDGNDTIRSIIREMTDEYGIQTSLDEDELVMVVQRYHAGEGGREIARTLGTPNRDKTITRARVSLHLFRDTDFDAPFELSQLRELLDQDASNEEIADTLSASKSTVRAYARVLAAEAEAEQASHEYQSRFKQALTDVETDNDDTDQLSETVSPTAYASGLEDVVGSS</sequence>